<sequence length="153" mass="16298">MKATARSPKGKRTETVGTPVRVEPAVAGTTAPVVLEEADLDANIYVVFSEHQNVVRAAYDPAQTPRAMAEAVLRAELGRRHGRPVGAVITVGGVLVLAKLPAGEPIRLTTGADGRTRFVLDTAQVPLTEALRLLQQVRAENGEMDREPVRAGT</sequence>
<dbReference type="Proteomes" id="UP000218944">
    <property type="component" value="Unassembled WGS sequence"/>
</dbReference>
<accession>A0A2A2CZA4</accession>
<proteinExistence type="predicted"/>
<gene>
    <name evidence="1" type="ORF">CK936_34245</name>
</gene>
<keyword evidence="2" id="KW-1185">Reference proteome</keyword>
<protein>
    <submittedName>
        <fullName evidence="1">Uncharacterized protein</fullName>
    </submittedName>
</protein>
<dbReference type="EMBL" id="NSJV01000647">
    <property type="protein sequence ID" value="PAU44547.1"/>
    <property type="molecule type" value="Genomic_DNA"/>
</dbReference>
<dbReference type="AlphaFoldDB" id="A0A2A2CZA4"/>
<organism evidence="1 2">
    <name type="scientific">Streptomyces albireticuli</name>
    <dbReference type="NCBI Taxonomy" id="1940"/>
    <lineage>
        <taxon>Bacteria</taxon>
        <taxon>Bacillati</taxon>
        <taxon>Actinomycetota</taxon>
        <taxon>Actinomycetes</taxon>
        <taxon>Kitasatosporales</taxon>
        <taxon>Streptomycetaceae</taxon>
        <taxon>Streptomyces</taxon>
    </lineage>
</organism>
<evidence type="ECO:0000313" key="1">
    <source>
        <dbReference type="EMBL" id="PAU44547.1"/>
    </source>
</evidence>
<name>A0A2A2CZA4_9ACTN</name>
<evidence type="ECO:0000313" key="2">
    <source>
        <dbReference type="Proteomes" id="UP000218944"/>
    </source>
</evidence>
<reference evidence="1 2" key="1">
    <citation type="submission" date="2017-08" db="EMBL/GenBank/DDBJ databases">
        <title>Genome sequence of Streptomyces albireticuli NRRL B-1670.</title>
        <authorList>
            <person name="Graham D.E."/>
            <person name="Mahan K.M."/>
            <person name="Klingeman D.M."/>
            <person name="Hettich R.L."/>
            <person name="Parry R.J."/>
            <person name="Spain J.C."/>
        </authorList>
    </citation>
    <scope>NUCLEOTIDE SEQUENCE [LARGE SCALE GENOMIC DNA]</scope>
    <source>
        <strain evidence="1 2">NRRL B-1670</strain>
    </source>
</reference>
<comment type="caution">
    <text evidence="1">The sequence shown here is derived from an EMBL/GenBank/DDBJ whole genome shotgun (WGS) entry which is preliminary data.</text>
</comment>